<evidence type="ECO:0000259" key="9">
    <source>
        <dbReference type="Pfam" id="PF12704"/>
    </source>
</evidence>
<keyword evidence="5 7" id="KW-0472">Membrane</keyword>
<evidence type="ECO:0000259" key="8">
    <source>
        <dbReference type="Pfam" id="PF02687"/>
    </source>
</evidence>
<evidence type="ECO:0000256" key="2">
    <source>
        <dbReference type="ARBA" id="ARBA00022475"/>
    </source>
</evidence>
<evidence type="ECO:0000313" key="11">
    <source>
        <dbReference type="Proteomes" id="UP000678513"/>
    </source>
</evidence>
<dbReference type="Proteomes" id="UP000678513">
    <property type="component" value="Chromosome"/>
</dbReference>
<keyword evidence="2" id="KW-1003">Cell membrane</keyword>
<organism evidence="10 11">
    <name type="scientific">Arachnia rubra</name>
    <dbReference type="NCBI Taxonomy" id="1547448"/>
    <lineage>
        <taxon>Bacteria</taxon>
        <taxon>Bacillati</taxon>
        <taxon>Actinomycetota</taxon>
        <taxon>Actinomycetes</taxon>
        <taxon>Propionibacteriales</taxon>
        <taxon>Propionibacteriaceae</taxon>
        <taxon>Arachnia</taxon>
    </lineage>
</organism>
<feature type="domain" description="MacB-like periplasmic core" evidence="9">
    <location>
        <begin position="20"/>
        <end position="210"/>
    </location>
</feature>
<dbReference type="Pfam" id="PF02687">
    <property type="entry name" value="FtsX"/>
    <property type="match status" value="1"/>
</dbReference>
<evidence type="ECO:0000256" key="6">
    <source>
        <dbReference type="ARBA" id="ARBA00038076"/>
    </source>
</evidence>
<evidence type="ECO:0000313" key="10">
    <source>
        <dbReference type="EMBL" id="QUC07764.1"/>
    </source>
</evidence>
<dbReference type="PANTHER" id="PTHR30572:SF9">
    <property type="entry name" value="ABC TRANSPORTER PERMEASE PROTEIN"/>
    <property type="match status" value="1"/>
</dbReference>
<feature type="transmembrane region" description="Helical" evidence="7">
    <location>
        <begin position="316"/>
        <end position="339"/>
    </location>
</feature>
<dbReference type="Pfam" id="PF12704">
    <property type="entry name" value="MacB_PCD"/>
    <property type="match status" value="1"/>
</dbReference>
<keyword evidence="11" id="KW-1185">Reference proteome</keyword>
<keyword evidence="3 7" id="KW-0812">Transmembrane</keyword>
<dbReference type="InterPro" id="IPR025857">
    <property type="entry name" value="MacB_PCD"/>
</dbReference>
<sequence length="411" mass="43264">MSLMKRAWLSVSRRVGKTVVLLLIMTVIFSALMAETSVRAAMQNLRDNISRGVSAGFVVRPGSSELKTTDADSVSAVAGVTSHNYVRSLTAVAKDLKLIEMPASGVQLSDDVMPEGTVTGVTRTDLVQGFASKRYTLVEGRHLEAGDRHSAVVHQDFAARNGLKVGDQLTLTRQDKTVTVTIAGLYTGTASGATLPAEMAENTFYTDLESSGELASSPGLSEAHYLVSSADELEPAISRAKQLPLAWDSLQIEDNAKSYAGVLAGMATVEGLLNLLLAGVSLAGMVILVFVLVFWVRGRIHEIGILLSMGTSKARLLAQFVIELTMIAIAAGLLASLAAGQASHLLGDFVLGQASGSGESPAAPDPSFTAASLPELGRAWLLGYGVVLLSAVVAMVPMLRLKPKQILSKMS</sequence>
<evidence type="ECO:0000256" key="7">
    <source>
        <dbReference type="SAM" id="Phobius"/>
    </source>
</evidence>
<name>A0ABX7Y3K7_9ACTN</name>
<evidence type="ECO:0000256" key="1">
    <source>
        <dbReference type="ARBA" id="ARBA00004651"/>
    </source>
</evidence>
<keyword evidence="4 7" id="KW-1133">Transmembrane helix</keyword>
<feature type="transmembrane region" description="Helical" evidence="7">
    <location>
        <begin position="381"/>
        <end position="401"/>
    </location>
</feature>
<feature type="transmembrane region" description="Helical" evidence="7">
    <location>
        <begin position="272"/>
        <end position="296"/>
    </location>
</feature>
<dbReference type="InterPro" id="IPR003838">
    <property type="entry name" value="ABC3_permease_C"/>
</dbReference>
<dbReference type="InterPro" id="IPR050250">
    <property type="entry name" value="Macrolide_Exporter_MacB"/>
</dbReference>
<dbReference type="EMBL" id="CP072384">
    <property type="protein sequence ID" value="QUC07764.1"/>
    <property type="molecule type" value="Genomic_DNA"/>
</dbReference>
<reference evidence="10 11" key="1">
    <citation type="submission" date="2021-03" db="EMBL/GenBank/DDBJ databases">
        <title>Human Oral Microbial Genomes.</title>
        <authorList>
            <person name="Johnston C.D."/>
            <person name="Chen T."/>
            <person name="Dewhirst F.E."/>
        </authorList>
    </citation>
    <scope>NUCLEOTIDE SEQUENCE [LARGE SCALE GENOMIC DNA]</scope>
    <source>
        <strain evidence="10 11">DSMZ 100122</strain>
    </source>
</reference>
<dbReference type="RefSeq" id="WP_212322627.1">
    <property type="nucleotide sequence ID" value="NZ_AP024463.1"/>
</dbReference>
<evidence type="ECO:0000256" key="4">
    <source>
        <dbReference type="ARBA" id="ARBA00022989"/>
    </source>
</evidence>
<evidence type="ECO:0000256" key="5">
    <source>
        <dbReference type="ARBA" id="ARBA00023136"/>
    </source>
</evidence>
<feature type="domain" description="ABC3 transporter permease C-terminal" evidence="8">
    <location>
        <begin position="275"/>
        <end position="377"/>
    </location>
</feature>
<proteinExistence type="inferred from homology"/>
<protein>
    <submittedName>
        <fullName evidence="10">ABC transporter permease</fullName>
    </submittedName>
</protein>
<accession>A0ABX7Y3K7</accession>
<evidence type="ECO:0000256" key="3">
    <source>
        <dbReference type="ARBA" id="ARBA00022692"/>
    </source>
</evidence>
<gene>
    <name evidence="10" type="ORF">J5A65_12695</name>
</gene>
<comment type="similarity">
    <text evidence="6">Belongs to the ABC-4 integral membrane protein family.</text>
</comment>
<dbReference type="PANTHER" id="PTHR30572">
    <property type="entry name" value="MEMBRANE COMPONENT OF TRANSPORTER-RELATED"/>
    <property type="match status" value="1"/>
</dbReference>
<comment type="subcellular location">
    <subcellularLocation>
        <location evidence="1">Cell membrane</location>
        <topology evidence="1">Multi-pass membrane protein</topology>
    </subcellularLocation>
</comment>